<evidence type="ECO:0008006" key="5">
    <source>
        <dbReference type="Google" id="ProtNLM"/>
    </source>
</evidence>
<organism evidence="3 4">
    <name type="scientific">Streptomyces mirabilis</name>
    <dbReference type="NCBI Taxonomy" id="68239"/>
    <lineage>
        <taxon>Bacteria</taxon>
        <taxon>Bacillati</taxon>
        <taxon>Actinomycetota</taxon>
        <taxon>Actinomycetes</taxon>
        <taxon>Kitasatosporales</taxon>
        <taxon>Streptomycetaceae</taxon>
        <taxon>Streptomyces</taxon>
    </lineage>
</organism>
<keyword evidence="4" id="KW-1185">Reference proteome</keyword>
<proteinExistence type="predicted"/>
<dbReference type="RefSeq" id="WP_143601162.1">
    <property type="nucleotide sequence ID" value="NZ_CP107955.1"/>
</dbReference>
<dbReference type="PROSITE" id="PS51257">
    <property type="entry name" value="PROKAR_LIPOPROTEIN"/>
    <property type="match status" value="1"/>
</dbReference>
<feature type="region of interest" description="Disordered" evidence="1">
    <location>
        <begin position="26"/>
        <end position="103"/>
    </location>
</feature>
<feature type="compositionally biased region" description="Polar residues" evidence="1">
    <location>
        <begin position="92"/>
        <end position="103"/>
    </location>
</feature>
<dbReference type="EMBL" id="JARAKF010000001">
    <property type="protein sequence ID" value="MDU8998643.1"/>
    <property type="molecule type" value="Genomic_DNA"/>
</dbReference>
<name>A0ABU3UXI6_9ACTN</name>
<keyword evidence="2" id="KW-0732">Signal</keyword>
<reference evidence="3 4" key="1">
    <citation type="submission" date="2023-02" db="EMBL/GenBank/DDBJ databases">
        <authorList>
            <person name="Maleckis M."/>
        </authorList>
    </citation>
    <scope>NUCLEOTIDE SEQUENCE [LARGE SCALE GENOMIC DNA]</scope>
    <source>
        <strain evidence="3 4">P8-A2</strain>
    </source>
</reference>
<evidence type="ECO:0000313" key="4">
    <source>
        <dbReference type="Proteomes" id="UP001257627"/>
    </source>
</evidence>
<evidence type="ECO:0000256" key="2">
    <source>
        <dbReference type="SAM" id="SignalP"/>
    </source>
</evidence>
<sequence length="103" mass="10702">MRSKTTRLARLLVTLALLSAGAGAVTGCGSERAAGSGVETPGTGQEPRAESRARQVTDAWDGSEAARQRRRGYHPMAEGAPPPAGRRRATSDRATGSAQPTDE</sequence>
<gene>
    <name evidence="3" type="ORF">PU648_41040</name>
</gene>
<evidence type="ECO:0000313" key="3">
    <source>
        <dbReference type="EMBL" id="MDU8998643.1"/>
    </source>
</evidence>
<feature type="chain" id="PRO_5046079324" description="Lipoprotein" evidence="2">
    <location>
        <begin position="25"/>
        <end position="103"/>
    </location>
</feature>
<accession>A0ABU3UXI6</accession>
<dbReference type="Proteomes" id="UP001257627">
    <property type="component" value="Unassembled WGS sequence"/>
</dbReference>
<protein>
    <recommendedName>
        <fullName evidence="5">Lipoprotein</fullName>
    </recommendedName>
</protein>
<evidence type="ECO:0000256" key="1">
    <source>
        <dbReference type="SAM" id="MobiDB-lite"/>
    </source>
</evidence>
<feature type="signal peptide" evidence="2">
    <location>
        <begin position="1"/>
        <end position="24"/>
    </location>
</feature>
<comment type="caution">
    <text evidence="3">The sequence shown here is derived from an EMBL/GenBank/DDBJ whole genome shotgun (WGS) entry which is preliminary data.</text>
</comment>